<dbReference type="AlphaFoldDB" id="A0A367E6M4"/>
<gene>
    <name evidence="2" type="ORF">DQ392_31535</name>
</gene>
<proteinExistence type="predicted"/>
<sequence>MGALLIDTTMQPHLGSGGYTNGMDPGLTDWQAAYHGENCPRMQRVKAACDPQQLFTFPQSGHMPAG</sequence>
<dbReference type="InterPro" id="IPR012951">
    <property type="entry name" value="BBE"/>
</dbReference>
<evidence type="ECO:0000313" key="2">
    <source>
        <dbReference type="EMBL" id="RCG13651.1"/>
    </source>
</evidence>
<dbReference type="Proteomes" id="UP000253507">
    <property type="component" value="Unassembled WGS sequence"/>
</dbReference>
<dbReference type="Gene3D" id="3.30.465.10">
    <property type="match status" value="1"/>
</dbReference>
<protein>
    <recommendedName>
        <fullName evidence="1">Berberine/berberine-like domain-containing protein</fullName>
    </recommendedName>
</protein>
<keyword evidence="3" id="KW-1185">Reference proteome</keyword>
<dbReference type="Gene3D" id="3.40.462.20">
    <property type="match status" value="1"/>
</dbReference>
<reference evidence="2 3" key="1">
    <citation type="submission" date="2018-06" db="EMBL/GenBank/DDBJ databases">
        <title>Streptomyces reniochalinae sp. nov. and Streptomyces diacarnus sp. nov. from marine sponges.</title>
        <authorList>
            <person name="Li L."/>
        </authorList>
    </citation>
    <scope>NUCLEOTIDE SEQUENCE [LARGE SCALE GENOMIC DNA]</scope>
    <source>
        <strain evidence="2 3">LHW50302</strain>
    </source>
</reference>
<dbReference type="InterPro" id="IPR016169">
    <property type="entry name" value="FAD-bd_PCMH_sub2"/>
</dbReference>
<comment type="caution">
    <text evidence="2">The sequence shown here is derived from an EMBL/GenBank/DDBJ whole genome shotgun (WGS) entry which is preliminary data.</text>
</comment>
<evidence type="ECO:0000313" key="3">
    <source>
        <dbReference type="Proteomes" id="UP000253507"/>
    </source>
</evidence>
<accession>A0A367E6M4</accession>
<dbReference type="Pfam" id="PF08031">
    <property type="entry name" value="BBE"/>
    <property type="match status" value="1"/>
</dbReference>
<dbReference type="EMBL" id="QOIM01000049">
    <property type="protein sequence ID" value="RCG13651.1"/>
    <property type="molecule type" value="Genomic_DNA"/>
</dbReference>
<dbReference type="GO" id="GO:0050660">
    <property type="term" value="F:flavin adenine dinucleotide binding"/>
    <property type="evidence" value="ECO:0007669"/>
    <property type="project" value="InterPro"/>
</dbReference>
<name>A0A367E6M4_9ACTN</name>
<feature type="domain" description="Berberine/berberine-like" evidence="1">
    <location>
        <begin position="19"/>
        <end position="60"/>
    </location>
</feature>
<dbReference type="GO" id="GO:0016491">
    <property type="term" value="F:oxidoreductase activity"/>
    <property type="evidence" value="ECO:0007669"/>
    <property type="project" value="InterPro"/>
</dbReference>
<evidence type="ECO:0000259" key="1">
    <source>
        <dbReference type="Pfam" id="PF08031"/>
    </source>
</evidence>
<organism evidence="2 3">
    <name type="scientific">Streptomyces reniochalinae</name>
    <dbReference type="NCBI Taxonomy" id="2250578"/>
    <lineage>
        <taxon>Bacteria</taxon>
        <taxon>Bacillati</taxon>
        <taxon>Actinomycetota</taxon>
        <taxon>Actinomycetes</taxon>
        <taxon>Kitasatosporales</taxon>
        <taxon>Streptomycetaceae</taxon>
        <taxon>Streptomyces</taxon>
    </lineage>
</organism>